<comment type="caution">
    <text evidence="1">The sequence shown here is derived from an EMBL/GenBank/DDBJ whole genome shotgun (WGS) entry which is preliminary data.</text>
</comment>
<gene>
    <name evidence="1" type="ORF">ATANTOWER_027527</name>
</gene>
<protein>
    <submittedName>
        <fullName evidence="1">Uncharacterized protein</fullName>
    </submittedName>
</protein>
<accession>A0ABU7A8D4</accession>
<name>A0ABU7A8D4_9TELE</name>
<dbReference type="EMBL" id="JAHUTI010006733">
    <property type="protein sequence ID" value="MED6234349.1"/>
    <property type="molecule type" value="Genomic_DNA"/>
</dbReference>
<sequence>MSLKLSVYPPFPPALLTHSCCPICPTSSSSAGSLCPILPFLLPGVLCLLCFSVHMCYQAVSVFTDRCSLSYGYANLSVSVAVSHQTNETFFFSKCHVKLWIYTSSPRARALYCFSLGDCLSNHDNGRLDKL</sequence>
<reference evidence="1 2" key="1">
    <citation type="submission" date="2021-07" db="EMBL/GenBank/DDBJ databases">
        <authorList>
            <person name="Palmer J.M."/>
        </authorList>
    </citation>
    <scope>NUCLEOTIDE SEQUENCE [LARGE SCALE GENOMIC DNA]</scope>
    <source>
        <strain evidence="1 2">AT_MEX2019</strain>
        <tissue evidence="1">Muscle</tissue>
    </source>
</reference>
<keyword evidence="2" id="KW-1185">Reference proteome</keyword>
<dbReference type="Proteomes" id="UP001345963">
    <property type="component" value="Unassembled WGS sequence"/>
</dbReference>
<evidence type="ECO:0000313" key="1">
    <source>
        <dbReference type="EMBL" id="MED6234349.1"/>
    </source>
</evidence>
<proteinExistence type="predicted"/>
<organism evidence="1 2">
    <name type="scientific">Ataeniobius toweri</name>
    <dbReference type="NCBI Taxonomy" id="208326"/>
    <lineage>
        <taxon>Eukaryota</taxon>
        <taxon>Metazoa</taxon>
        <taxon>Chordata</taxon>
        <taxon>Craniata</taxon>
        <taxon>Vertebrata</taxon>
        <taxon>Euteleostomi</taxon>
        <taxon>Actinopterygii</taxon>
        <taxon>Neopterygii</taxon>
        <taxon>Teleostei</taxon>
        <taxon>Neoteleostei</taxon>
        <taxon>Acanthomorphata</taxon>
        <taxon>Ovalentaria</taxon>
        <taxon>Atherinomorphae</taxon>
        <taxon>Cyprinodontiformes</taxon>
        <taxon>Goodeidae</taxon>
        <taxon>Ataeniobius</taxon>
    </lineage>
</organism>
<evidence type="ECO:0000313" key="2">
    <source>
        <dbReference type="Proteomes" id="UP001345963"/>
    </source>
</evidence>